<protein>
    <submittedName>
        <fullName evidence="1">Uncharacterized protein</fullName>
    </submittedName>
</protein>
<comment type="caution">
    <text evidence="1">The sequence shown here is derived from an EMBL/GenBank/DDBJ whole genome shotgun (WGS) entry which is preliminary data.</text>
</comment>
<proteinExistence type="predicted"/>
<keyword evidence="2" id="KW-1185">Reference proteome</keyword>
<gene>
    <name evidence="1" type="ORF">LTR16_012158</name>
</gene>
<name>A0ABR0M0Q6_9PEZI</name>
<sequence length="80" mass="9078">MPQPKRTEPIVVLARRALVRINRHDIGLDLSYDNPKAVADPELMGRVKWGQHPFASSWLIGSLFAYFEQLADVQMLAMLS</sequence>
<evidence type="ECO:0000313" key="2">
    <source>
        <dbReference type="Proteomes" id="UP001357485"/>
    </source>
</evidence>
<reference evidence="1 2" key="1">
    <citation type="submission" date="2023-08" db="EMBL/GenBank/DDBJ databases">
        <title>Black Yeasts Isolated from many extreme environments.</title>
        <authorList>
            <person name="Coleine C."/>
            <person name="Stajich J.E."/>
            <person name="Selbmann L."/>
        </authorList>
    </citation>
    <scope>NUCLEOTIDE SEQUENCE [LARGE SCALE GENOMIC DNA]</scope>
    <source>
        <strain evidence="1 2">CCFEE 536</strain>
    </source>
</reference>
<evidence type="ECO:0000313" key="1">
    <source>
        <dbReference type="EMBL" id="KAK5275751.1"/>
    </source>
</evidence>
<dbReference type="Proteomes" id="UP001357485">
    <property type="component" value="Unassembled WGS sequence"/>
</dbReference>
<feature type="non-terminal residue" evidence="1">
    <location>
        <position position="80"/>
    </location>
</feature>
<organism evidence="1 2">
    <name type="scientific">Cryomyces antarcticus</name>
    <dbReference type="NCBI Taxonomy" id="329879"/>
    <lineage>
        <taxon>Eukaryota</taxon>
        <taxon>Fungi</taxon>
        <taxon>Dikarya</taxon>
        <taxon>Ascomycota</taxon>
        <taxon>Pezizomycotina</taxon>
        <taxon>Dothideomycetes</taxon>
        <taxon>Dothideomycetes incertae sedis</taxon>
        <taxon>Cryomyces</taxon>
    </lineage>
</organism>
<accession>A0ABR0M0Q6</accession>
<dbReference type="EMBL" id="JAVRRA010004125">
    <property type="protein sequence ID" value="KAK5275751.1"/>
    <property type="molecule type" value="Genomic_DNA"/>
</dbReference>